<dbReference type="Proteomes" id="UP000587002">
    <property type="component" value="Unassembled WGS sequence"/>
</dbReference>
<sequence>MELIDFLHYGLVTLVGLAAVATIWFACYVVYRLFTD</sequence>
<reference evidence="2 3" key="1">
    <citation type="submission" date="2020-07" db="EMBL/GenBank/DDBJ databases">
        <title>Sequencing the genomes of 1000 actinobacteria strains.</title>
        <authorList>
            <person name="Klenk H.-P."/>
        </authorList>
    </citation>
    <scope>NUCLEOTIDE SEQUENCE [LARGE SCALE GENOMIC DNA]</scope>
    <source>
        <strain evidence="2 3">DSM 44065</strain>
    </source>
</reference>
<comment type="caution">
    <text evidence="2">The sequence shown here is derived from an EMBL/GenBank/DDBJ whole genome shotgun (WGS) entry which is preliminary data.</text>
</comment>
<evidence type="ECO:0000256" key="1">
    <source>
        <dbReference type="SAM" id="Phobius"/>
    </source>
</evidence>
<keyword evidence="3" id="KW-1185">Reference proteome</keyword>
<name>A0A853APD1_9PSEU</name>
<organism evidence="2 3">
    <name type="scientific">Saccharopolyspora hordei</name>
    <dbReference type="NCBI Taxonomy" id="1838"/>
    <lineage>
        <taxon>Bacteria</taxon>
        <taxon>Bacillati</taxon>
        <taxon>Actinomycetota</taxon>
        <taxon>Actinomycetes</taxon>
        <taxon>Pseudonocardiales</taxon>
        <taxon>Pseudonocardiaceae</taxon>
        <taxon>Saccharopolyspora</taxon>
    </lineage>
</organism>
<keyword evidence="1" id="KW-0472">Membrane</keyword>
<keyword evidence="1" id="KW-1133">Transmembrane helix</keyword>
<dbReference type="AlphaFoldDB" id="A0A853APD1"/>
<protein>
    <submittedName>
        <fullName evidence="2">Uncharacterized protein</fullName>
    </submittedName>
</protein>
<evidence type="ECO:0000313" key="3">
    <source>
        <dbReference type="Proteomes" id="UP000587002"/>
    </source>
</evidence>
<accession>A0A853APD1</accession>
<evidence type="ECO:0000313" key="2">
    <source>
        <dbReference type="EMBL" id="NYI82270.1"/>
    </source>
</evidence>
<dbReference type="EMBL" id="JACCFJ010000001">
    <property type="protein sequence ID" value="NYI82270.1"/>
    <property type="molecule type" value="Genomic_DNA"/>
</dbReference>
<feature type="transmembrane region" description="Helical" evidence="1">
    <location>
        <begin position="6"/>
        <end position="31"/>
    </location>
</feature>
<keyword evidence="1" id="KW-0812">Transmembrane</keyword>
<proteinExistence type="predicted"/>
<gene>
    <name evidence="2" type="ORF">HNR68_000900</name>
</gene>